<dbReference type="GO" id="GO:0016787">
    <property type="term" value="F:hydrolase activity"/>
    <property type="evidence" value="ECO:0007669"/>
    <property type="project" value="UniProtKB-KW"/>
</dbReference>
<reference evidence="2 3" key="1">
    <citation type="submission" date="2016-06" db="EMBL/GenBank/DDBJ databases">
        <title>Genome sequence of Porphyrobacter dokdonensis DSW-74.</title>
        <authorList>
            <person name="Kim J.F."/>
            <person name="Song J.Y."/>
        </authorList>
    </citation>
    <scope>NUCLEOTIDE SEQUENCE [LARGE SCALE GENOMIC DNA]</scope>
    <source>
        <strain evidence="2 3">DSW-74</strain>
    </source>
</reference>
<dbReference type="Gene3D" id="3.40.50.1820">
    <property type="entry name" value="alpha/beta hydrolase"/>
    <property type="match status" value="1"/>
</dbReference>
<evidence type="ECO:0000313" key="2">
    <source>
        <dbReference type="EMBL" id="OBV12637.1"/>
    </source>
</evidence>
<evidence type="ECO:0000259" key="1">
    <source>
        <dbReference type="Pfam" id="PF01738"/>
    </source>
</evidence>
<feature type="domain" description="Dienelactone hydrolase" evidence="1">
    <location>
        <begin position="17"/>
        <end position="226"/>
    </location>
</feature>
<dbReference type="PANTHER" id="PTHR22946:SF0">
    <property type="entry name" value="DIENELACTONE HYDROLASE DOMAIN-CONTAINING PROTEIN"/>
    <property type="match status" value="1"/>
</dbReference>
<sequence length="234" mass="24737">MALERIGYADGAAELTGWLARPSGPARAAVAVYPTFMNTSPGVEAKALALAEAGCIAFIADFYGPDAPHDAASALAAMERLRADPLAMRRRLRASLAALSDAAPGQPQIAIGFCLGGMAVLELARDGADLALVASFHGLLATPLPAAAPIRSRILVCHGDSDSLVPRGDVIAFWEEMDRVRADWHFMSFAGVEHGFTNPLTPQRTPNPAYHPLADRQSWTALMGLIDEVAPLAE</sequence>
<evidence type="ECO:0000313" key="3">
    <source>
        <dbReference type="Proteomes" id="UP000092484"/>
    </source>
</evidence>
<dbReference type="InterPro" id="IPR002925">
    <property type="entry name" value="Dienelactn_hydro"/>
</dbReference>
<organism evidence="2 3">
    <name type="scientific">Erythrobacter dokdonensis DSW-74</name>
    <dbReference type="NCBI Taxonomy" id="1300349"/>
    <lineage>
        <taxon>Bacteria</taxon>
        <taxon>Pseudomonadati</taxon>
        <taxon>Pseudomonadota</taxon>
        <taxon>Alphaproteobacteria</taxon>
        <taxon>Sphingomonadales</taxon>
        <taxon>Erythrobacteraceae</taxon>
        <taxon>Erythrobacter/Porphyrobacter group</taxon>
        <taxon>Erythrobacter</taxon>
    </lineage>
</organism>
<name>A0A1A7BMD7_9SPHN</name>
<dbReference type="STRING" id="1300349.I603_0768"/>
<proteinExistence type="predicted"/>
<keyword evidence="3" id="KW-1185">Reference proteome</keyword>
<gene>
    <name evidence="2" type="ORF">I603_0768</name>
</gene>
<dbReference type="SUPFAM" id="SSF53474">
    <property type="entry name" value="alpha/beta-Hydrolases"/>
    <property type="match status" value="1"/>
</dbReference>
<keyword evidence="2" id="KW-0378">Hydrolase</keyword>
<dbReference type="InterPro" id="IPR029058">
    <property type="entry name" value="AB_hydrolase_fold"/>
</dbReference>
<comment type="caution">
    <text evidence="2">The sequence shown here is derived from an EMBL/GenBank/DDBJ whole genome shotgun (WGS) entry which is preliminary data.</text>
</comment>
<dbReference type="PANTHER" id="PTHR22946">
    <property type="entry name" value="DIENELACTONE HYDROLASE DOMAIN-CONTAINING PROTEIN-RELATED"/>
    <property type="match status" value="1"/>
</dbReference>
<dbReference type="RefSeq" id="WP_068862429.1">
    <property type="nucleotide sequence ID" value="NZ_LZYB01000001.1"/>
</dbReference>
<accession>A0A1A7BMD7</accession>
<dbReference type="InterPro" id="IPR050261">
    <property type="entry name" value="FrsA_esterase"/>
</dbReference>
<dbReference type="Pfam" id="PF01738">
    <property type="entry name" value="DLH"/>
    <property type="match status" value="1"/>
</dbReference>
<dbReference type="Proteomes" id="UP000092484">
    <property type="component" value="Unassembled WGS sequence"/>
</dbReference>
<dbReference type="EMBL" id="LZYB01000001">
    <property type="protein sequence ID" value="OBV12637.1"/>
    <property type="molecule type" value="Genomic_DNA"/>
</dbReference>
<protein>
    <submittedName>
        <fullName evidence="2">Dienelactone hydrolase</fullName>
    </submittedName>
</protein>
<dbReference type="AlphaFoldDB" id="A0A1A7BMD7"/>